<evidence type="ECO:0000313" key="3">
    <source>
        <dbReference type="Proteomes" id="UP000634530"/>
    </source>
</evidence>
<dbReference type="KEGG" id="pvw:HU752_024060"/>
<accession>A0A9E6PIZ1</accession>
<evidence type="ECO:0000259" key="1">
    <source>
        <dbReference type="Pfam" id="PF06568"/>
    </source>
</evidence>
<reference evidence="2 3" key="1">
    <citation type="journal article" date="2020" name="Microorganisms">
        <title>Reliable Identification of Environmental Pseudomonas Isolates Using the rpoD Gene.</title>
        <authorList>
            <consortium name="The Broad Institute Genome Sequencing Platform"/>
            <person name="Girard L."/>
            <person name="Lood C."/>
            <person name="Rokni-Zadeh H."/>
            <person name="van Noort V."/>
            <person name="Lavigne R."/>
            <person name="De Mot R."/>
        </authorList>
    </citation>
    <scope>NUCLEOTIDE SEQUENCE [LARGE SCALE GENOMIC DNA]</scope>
    <source>
        <strain evidence="2 3">RW8P3</strain>
    </source>
</reference>
<dbReference type="InterPro" id="IPR009506">
    <property type="entry name" value="YjiS-like"/>
</dbReference>
<dbReference type="Pfam" id="PF06568">
    <property type="entry name" value="YjiS-like"/>
    <property type="match status" value="1"/>
</dbReference>
<feature type="domain" description="YjiS-like" evidence="1">
    <location>
        <begin position="23"/>
        <end position="58"/>
    </location>
</feature>
<dbReference type="EMBL" id="CP077093">
    <property type="protein sequence ID" value="QXI26971.1"/>
    <property type="molecule type" value="Genomic_DNA"/>
</dbReference>
<dbReference type="AlphaFoldDB" id="A0A9E6PIZ1"/>
<gene>
    <name evidence="2" type="ORF">HU752_024060</name>
</gene>
<protein>
    <submittedName>
        <fullName evidence="2">DUF1127 domain-containing protein</fullName>
    </submittedName>
</protein>
<reference evidence="2 3" key="2">
    <citation type="journal article" date="2021" name="Microorganisms">
        <title>The Ever-Expanding Pseudomonas Genus: Description of 43 New Species and Partition of the Pseudomonas putida Group.</title>
        <authorList>
            <person name="Girard L."/>
            <person name="Lood C."/>
            <person name="Hofte M."/>
            <person name="Vandamme P."/>
            <person name="Rokni-Zadeh H."/>
            <person name="van Noort V."/>
            <person name="Lavigne R."/>
            <person name="De Mot R."/>
        </authorList>
    </citation>
    <scope>NUCLEOTIDE SEQUENCE [LARGE SCALE GENOMIC DNA]</scope>
    <source>
        <strain evidence="2 3">RW8P3</strain>
    </source>
</reference>
<dbReference type="Proteomes" id="UP000634530">
    <property type="component" value="Chromosome"/>
</dbReference>
<evidence type="ECO:0000313" key="2">
    <source>
        <dbReference type="EMBL" id="QXI26971.1"/>
    </source>
</evidence>
<sequence length="75" mass="8495">MKGQKGYLLVDGSGRTGFALSGLWQRLVRWHELSRERRMLATLSDEALKDIGLSRADVDGETHQHFWSDPLGKGR</sequence>
<proteinExistence type="predicted"/>
<keyword evidence="3" id="KW-1185">Reference proteome</keyword>
<organism evidence="2 3">
    <name type="scientific">Pseudomonas vanderleydeniana</name>
    <dbReference type="NCBI Taxonomy" id="2745495"/>
    <lineage>
        <taxon>Bacteria</taxon>
        <taxon>Pseudomonadati</taxon>
        <taxon>Pseudomonadota</taxon>
        <taxon>Gammaproteobacteria</taxon>
        <taxon>Pseudomonadales</taxon>
        <taxon>Pseudomonadaceae</taxon>
        <taxon>Pseudomonas</taxon>
    </lineage>
</organism>
<name>A0A9E6PIZ1_9PSED</name>
<dbReference type="RefSeq" id="WP_186681376.1">
    <property type="nucleotide sequence ID" value="NZ_CP077093.1"/>
</dbReference>